<evidence type="ECO:0000313" key="5">
    <source>
        <dbReference type="Proteomes" id="UP001172457"/>
    </source>
</evidence>
<keyword evidence="2" id="KW-1133">Transmembrane helix</keyword>
<dbReference type="Proteomes" id="UP001172457">
    <property type="component" value="Chromosome 3"/>
</dbReference>
<keyword evidence="2" id="KW-0812">Transmembrane</keyword>
<keyword evidence="5" id="KW-1185">Reference proteome</keyword>
<evidence type="ECO:0000256" key="1">
    <source>
        <dbReference type="SAM" id="MobiDB-lite"/>
    </source>
</evidence>
<feature type="domain" description="PGG" evidence="3">
    <location>
        <begin position="53"/>
        <end position="92"/>
    </location>
</feature>
<dbReference type="Pfam" id="PF13962">
    <property type="entry name" value="PGG"/>
    <property type="match status" value="1"/>
</dbReference>
<sequence>MFSPVSMTAVRFEIHEEIETLVDPTLKKVVNAYGKTTREVFTEVHENLVKEGKKWMKGTTSSFTVVVALIVTVAFAAAFTVPGGNKSEGKPAIRYGIGGRPVPLPVPAATPPRVTGRLTGTGHPVSPRRCRSPLYLSLFGKKSPNVHIAVRIIINNIKATELVKELFDNNLLQDEVGEPLNKRPRGTRKDRGREEGHDKLVADYFAKHPVYNDIDFDRRFRMSRRLFLQIVNDLEREVDFFKQHWDARGVKGFSPLQKCASAIRQLAYGSASDAFDEYLRMSETTSRDCLDHFCKGIIYLYMRQYLRKPTTTDG</sequence>
<feature type="transmembrane region" description="Helical" evidence="2">
    <location>
        <begin position="63"/>
        <end position="81"/>
    </location>
</feature>
<reference evidence="4" key="1">
    <citation type="submission" date="2023-03" db="EMBL/GenBank/DDBJ databases">
        <title>Chromosome-scale reference genome and RAD-based genetic map of yellow starthistle (Centaurea solstitialis) reveal putative structural variation and QTLs associated with invader traits.</title>
        <authorList>
            <person name="Reatini B."/>
            <person name="Cang F.A."/>
            <person name="Jiang Q."/>
            <person name="Mckibben M.T.W."/>
            <person name="Barker M.S."/>
            <person name="Rieseberg L.H."/>
            <person name="Dlugosch K.M."/>
        </authorList>
    </citation>
    <scope>NUCLEOTIDE SEQUENCE</scope>
    <source>
        <strain evidence="4">CAN-66</strain>
        <tissue evidence="4">Leaf</tissue>
    </source>
</reference>
<comment type="caution">
    <text evidence="4">The sequence shown here is derived from an EMBL/GenBank/DDBJ whole genome shotgun (WGS) entry which is preliminary data.</text>
</comment>
<feature type="region of interest" description="Disordered" evidence="1">
    <location>
        <begin position="104"/>
        <end position="126"/>
    </location>
</feature>
<dbReference type="PANTHER" id="PTHR47150:SF4">
    <property type="entry name" value="HARBINGER TRANSPOSASE-DERIVED PROTEIN-RELATED"/>
    <property type="match status" value="1"/>
</dbReference>
<protein>
    <recommendedName>
        <fullName evidence="3">PGG domain-containing protein</fullName>
    </recommendedName>
</protein>
<name>A0AA38WCS8_9ASTR</name>
<evidence type="ECO:0000256" key="2">
    <source>
        <dbReference type="SAM" id="Phobius"/>
    </source>
</evidence>
<evidence type="ECO:0000259" key="3">
    <source>
        <dbReference type="Pfam" id="PF13962"/>
    </source>
</evidence>
<evidence type="ECO:0000313" key="4">
    <source>
        <dbReference type="EMBL" id="KAJ9555782.1"/>
    </source>
</evidence>
<dbReference type="AlphaFoldDB" id="A0AA38WCS8"/>
<dbReference type="InterPro" id="IPR026961">
    <property type="entry name" value="PGG_dom"/>
</dbReference>
<keyword evidence="2" id="KW-0472">Membrane</keyword>
<dbReference type="PANTHER" id="PTHR47150">
    <property type="entry name" value="OS12G0169200 PROTEIN"/>
    <property type="match status" value="1"/>
</dbReference>
<gene>
    <name evidence="4" type="ORF">OSB04_010396</name>
</gene>
<accession>A0AA38WCS8</accession>
<dbReference type="EMBL" id="JARYMX010000003">
    <property type="protein sequence ID" value="KAJ9555782.1"/>
    <property type="molecule type" value="Genomic_DNA"/>
</dbReference>
<organism evidence="4 5">
    <name type="scientific">Centaurea solstitialis</name>
    <name type="common">yellow star-thistle</name>
    <dbReference type="NCBI Taxonomy" id="347529"/>
    <lineage>
        <taxon>Eukaryota</taxon>
        <taxon>Viridiplantae</taxon>
        <taxon>Streptophyta</taxon>
        <taxon>Embryophyta</taxon>
        <taxon>Tracheophyta</taxon>
        <taxon>Spermatophyta</taxon>
        <taxon>Magnoliopsida</taxon>
        <taxon>eudicotyledons</taxon>
        <taxon>Gunneridae</taxon>
        <taxon>Pentapetalae</taxon>
        <taxon>asterids</taxon>
        <taxon>campanulids</taxon>
        <taxon>Asterales</taxon>
        <taxon>Asteraceae</taxon>
        <taxon>Carduoideae</taxon>
        <taxon>Cardueae</taxon>
        <taxon>Centaureinae</taxon>
        <taxon>Centaurea</taxon>
    </lineage>
</organism>
<proteinExistence type="predicted"/>